<feature type="zinc finger region" description="C3H1-type" evidence="5">
    <location>
        <begin position="168"/>
        <end position="196"/>
    </location>
</feature>
<dbReference type="PANTHER" id="PTHR12547:SF18">
    <property type="entry name" value="PROTEIN TIS11"/>
    <property type="match status" value="1"/>
</dbReference>
<protein>
    <recommendedName>
        <fullName evidence="7">C3H1-type domain-containing protein</fullName>
    </recommendedName>
</protein>
<evidence type="ECO:0000259" key="7">
    <source>
        <dbReference type="PROSITE" id="PS50103"/>
    </source>
</evidence>
<evidence type="ECO:0000313" key="8">
    <source>
        <dbReference type="EnsemblMetazoa" id="GMOY004510-PA"/>
    </source>
</evidence>
<name>A0A1B0FKW6_GLOMM</name>
<dbReference type="GO" id="GO:0008270">
    <property type="term" value="F:zinc ion binding"/>
    <property type="evidence" value="ECO:0007669"/>
    <property type="project" value="UniProtKB-KW"/>
</dbReference>
<feature type="domain" description="C3H1-type" evidence="7">
    <location>
        <begin position="168"/>
        <end position="196"/>
    </location>
</feature>
<keyword evidence="3 5" id="KW-0863">Zinc-finger</keyword>
<evidence type="ECO:0000313" key="9">
    <source>
        <dbReference type="Proteomes" id="UP000092444"/>
    </source>
</evidence>
<dbReference type="FunFam" id="4.10.1000.10:FF:000001">
    <property type="entry name" value="zinc finger CCCH domain-containing protein 15-like"/>
    <property type="match status" value="1"/>
</dbReference>
<evidence type="ECO:0000256" key="4">
    <source>
        <dbReference type="ARBA" id="ARBA00022833"/>
    </source>
</evidence>
<evidence type="ECO:0000256" key="5">
    <source>
        <dbReference type="PROSITE-ProRule" id="PRU00723"/>
    </source>
</evidence>
<keyword evidence="9" id="KW-1185">Reference proteome</keyword>
<feature type="region of interest" description="Disordered" evidence="6">
    <location>
        <begin position="1"/>
        <end position="30"/>
    </location>
</feature>
<dbReference type="Proteomes" id="UP000092444">
    <property type="component" value="Unassembled WGS sequence"/>
</dbReference>
<evidence type="ECO:0000256" key="1">
    <source>
        <dbReference type="ARBA" id="ARBA00022723"/>
    </source>
</evidence>
<dbReference type="Gene3D" id="4.10.1000.10">
    <property type="entry name" value="Zinc finger, CCCH-type"/>
    <property type="match status" value="1"/>
</dbReference>
<keyword evidence="2" id="KW-0677">Repeat</keyword>
<sequence>METALARINQTSAKSDGNKPSHGRIPDIGNSMTELNVANINSSNNSSIEQMDKMDQQQQQQQPQQQQQQQQQQLKSLENSQFRFHAALTRTISTPQPQIKQHYQINNHQQQHQQSNQEQQTQTQSQQQNANVAIVMNRLIENLGNINLHRKIERTQSEPLPQQVNTSRYKTELCRPFEEAGECKYGEKCQFAHGYHELRNLQRHPNEQISPANSAFQTAFNYVNTPPESPNAPMSPVNTPPPALMLGHTPIYIKPATVTTLTNGNIGNGAAAAIAPPVKQLLQKSSSSPIAIIRTVGGATKPPAKVNSVSSLNGAVTAADEQRLPC</sequence>
<dbReference type="EnsemblMetazoa" id="GMOY004510-RA">
    <property type="protein sequence ID" value="GMOY004510-PA"/>
    <property type="gene ID" value="GMOY004510"/>
</dbReference>
<dbReference type="SMART" id="SM00356">
    <property type="entry name" value="ZnF_C3H1"/>
    <property type="match status" value="1"/>
</dbReference>
<dbReference type="InterPro" id="IPR045877">
    <property type="entry name" value="ZFP36-like"/>
</dbReference>
<reference evidence="8" key="1">
    <citation type="submission" date="2020-05" db="UniProtKB">
        <authorList>
            <consortium name="EnsemblMetazoa"/>
        </authorList>
    </citation>
    <scope>IDENTIFICATION</scope>
    <source>
        <strain evidence="8">Yale</strain>
    </source>
</reference>
<organism evidence="8 9">
    <name type="scientific">Glossina morsitans morsitans</name>
    <name type="common">Savannah tsetse fly</name>
    <dbReference type="NCBI Taxonomy" id="37546"/>
    <lineage>
        <taxon>Eukaryota</taxon>
        <taxon>Metazoa</taxon>
        <taxon>Ecdysozoa</taxon>
        <taxon>Arthropoda</taxon>
        <taxon>Hexapoda</taxon>
        <taxon>Insecta</taxon>
        <taxon>Pterygota</taxon>
        <taxon>Neoptera</taxon>
        <taxon>Endopterygota</taxon>
        <taxon>Diptera</taxon>
        <taxon>Brachycera</taxon>
        <taxon>Muscomorpha</taxon>
        <taxon>Hippoboscoidea</taxon>
        <taxon>Glossinidae</taxon>
        <taxon>Glossina</taxon>
    </lineage>
</organism>
<accession>A0A1B0FKW6</accession>
<dbReference type="PROSITE" id="PS50103">
    <property type="entry name" value="ZF_C3H1"/>
    <property type="match status" value="1"/>
</dbReference>
<dbReference type="InterPro" id="IPR000571">
    <property type="entry name" value="Znf_CCCH"/>
</dbReference>
<dbReference type="SUPFAM" id="SSF90229">
    <property type="entry name" value="CCCH zinc finger"/>
    <property type="match status" value="1"/>
</dbReference>
<feature type="region of interest" description="Disordered" evidence="6">
    <location>
        <begin position="49"/>
        <end position="76"/>
    </location>
</feature>
<evidence type="ECO:0000256" key="3">
    <source>
        <dbReference type="ARBA" id="ARBA00022771"/>
    </source>
</evidence>
<evidence type="ECO:0000256" key="2">
    <source>
        <dbReference type="ARBA" id="ARBA00022737"/>
    </source>
</evidence>
<keyword evidence="1 5" id="KW-0479">Metal-binding</keyword>
<dbReference type="AlphaFoldDB" id="A0A1B0FKW6"/>
<dbReference type="EMBL" id="CCAG010016617">
    <property type="status" value="NOT_ANNOTATED_CDS"/>
    <property type="molecule type" value="Genomic_DNA"/>
</dbReference>
<proteinExistence type="predicted"/>
<dbReference type="GO" id="GO:0003729">
    <property type="term" value="F:mRNA binding"/>
    <property type="evidence" value="ECO:0007669"/>
    <property type="project" value="InterPro"/>
</dbReference>
<dbReference type="PANTHER" id="PTHR12547">
    <property type="entry name" value="CCCH ZINC FINGER/TIS11-RELATED"/>
    <property type="match status" value="1"/>
</dbReference>
<dbReference type="STRING" id="37546.A0A1B0FKW6"/>
<feature type="region of interest" description="Disordered" evidence="6">
    <location>
        <begin position="104"/>
        <end position="129"/>
    </location>
</feature>
<keyword evidence="4 5" id="KW-0862">Zinc</keyword>
<dbReference type="InterPro" id="IPR036855">
    <property type="entry name" value="Znf_CCCH_sf"/>
</dbReference>
<dbReference type="Pfam" id="PF00642">
    <property type="entry name" value="zf-CCCH"/>
    <property type="match status" value="1"/>
</dbReference>
<evidence type="ECO:0000256" key="6">
    <source>
        <dbReference type="SAM" id="MobiDB-lite"/>
    </source>
</evidence>
<feature type="compositionally biased region" description="Low complexity" evidence="6">
    <location>
        <begin position="56"/>
        <end position="73"/>
    </location>
</feature>